<feature type="transmembrane region" description="Helical" evidence="2">
    <location>
        <begin position="12"/>
        <end position="30"/>
    </location>
</feature>
<keyword evidence="1" id="KW-0378">Hydrolase</keyword>
<dbReference type="PANTHER" id="PTHR48081:SF31">
    <property type="entry name" value="STERYL ACETYL HYDROLASE MUG81-RELATED"/>
    <property type="match status" value="1"/>
</dbReference>
<keyword evidence="2" id="KW-0812">Transmembrane</keyword>
<proteinExistence type="predicted"/>
<evidence type="ECO:0000313" key="4">
    <source>
        <dbReference type="EMBL" id="GAB0138905.1"/>
    </source>
</evidence>
<evidence type="ECO:0000256" key="1">
    <source>
        <dbReference type="ARBA" id="ARBA00022801"/>
    </source>
</evidence>
<reference evidence="5" key="1">
    <citation type="submission" date="2024-06" db="EMBL/GenBank/DDBJ databases">
        <title>Draft Genome Sequences of Epichloe bromicola Strains Isolated from Elymus ciliaris.</title>
        <authorList>
            <consortium name="Epichloe bromicola genome sequencing consortium"/>
            <person name="Miura A."/>
            <person name="Imano S."/>
            <person name="Ashida A."/>
            <person name="Sato I."/>
            <person name="Chiba S."/>
            <person name="Tanaka A."/>
            <person name="Camagna M."/>
            <person name="Takemoto D."/>
        </authorList>
    </citation>
    <scope>NUCLEOTIDE SEQUENCE [LARGE SCALE GENOMIC DNA]</scope>
    <source>
        <strain evidence="5">DP</strain>
    </source>
</reference>
<evidence type="ECO:0000256" key="2">
    <source>
        <dbReference type="SAM" id="Phobius"/>
    </source>
</evidence>
<name>A0ABQ0CZM8_9HYPO</name>
<dbReference type="InterPro" id="IPR050300">
    <property type="entry name" value="GDXG_lipolytic_enzyme"/>
</dbReference>
<gene>
    <name evidence="4" type="primary">g7125</name>
    <name evidence="4" type="ORF">EsDP_00007125</name>
</gene>
<dbReference type="PANTHER" id="PTHR48081">
    <property type="entry name" value="AB HYDROLASE SUPERFAMILY PROTEIN C4A8.06C"/>
    <property type="match status" value="1"/>
</dbReference>
<keyword evidence="2" id="KW-1133">Transmembrane helix</keyword>
<dbReference type="Gene3D" id="3.40.50.1820">
    <property type="entry name" value="alpha/beta hydrolase"/>
    <property type="match status" value="1"/>
</dbReference>
<accession>A0ABQ0CZM8</accession>
<keyword evidence="5" id="KW-1185">Reference proteome</keyword>
<dbReference type="EMBL" id="BAAFGZ010000528">
    <property type="protein sequence ID" value="GAB0138905.1"/>
    <property type="molecule type" value="Genomic_DNA"/>
</dbReference>
<keyword evidence="2" id="KW-0472">Membrane</keyword>
<dbReference type="SUPFAM" id="SSF53474">
    <property type="entry name" value="alpha/beta-Hydrolases"/>
    <property type="match status" value="1"/>
</dbReference>
<dbReference type="InterPro" id="IPR013094">
    <property type="entry name" value="AB_hydrolase_3"/>
</dbReference>
<dbReference type="InterPro" id="IPR029058">
    <property type="entry name" value="AB_hydrolase_fold"/>
</dbReference>
<dbReference type="Pfam" id="PF07859">
    <property type="entry name" value="Abhydrolase_3"/>
    <property type="match status" value="1"/>
</dbReference>
<evidence type="ECO:0000313" key="5">
    <source>
        <dbReference type="Proteomes" id="UP001562357"/>
    </source>
</evidence>
<evidence type="ECO:0000259" key="3">
    <source>
        <dbReference type="Pfam" id="PF07859"/>
    </source>
</evidence>
<dbReference type="Proteomes" id="UP001562357">
    <property type="component" value="Unassembled WGS sequence"/>
</dbReference>
<feature type="domain" description="Alpha/beta hydrolase fold-3" evidence="3">
    <location>
        <begin position="125"/>
        <end position="359"/>
    </location>
</feature>
<protein>
    <recommendedName>
        <fullName evidence="3">Alpha/beta hydrolase fold-3 domain-containing protein</fullName>
    </recommendedName>
</protein>
<comment type="caution">
    <text evidence="4">The sequence shown here is derived from an EMBL/GenBank/DDBJ whole genome shotgun (WGS) entry which is preliminary data.</text>
</comment>
<organism evidence="4 5">
    <name type="scientific">Epichloe bromicola</name>
    <dbReference type="NCBI Taxonomy" id="79588"/>
    <lineage>
        <taxon>Eukaryota</taxon>
        <taxon>Fungi</taxon>
        <taxon>Dikarya</taxon>
        <taxon>Ascomycota</taxon>
        <taxon>Pezizomycotina</taxon>
        <taxon>Sordariomycetes</taxon>
        <taxon>Hypocreomycetidae</taxon>
        <taxon>Hypocreales</taxon>
        <taxon>Clavicipitaceae</taxon>
        <taxon>Epichloe</taxon>
    </lineage>
</organism>
<sequence length="386" mass="42770">MNPPFTAAEKALLLLRLVFLTPWTLAYFLCRSSSIALYRGLPLWRYLVCAFLKVVLATLSSRELQYLSTPTRKVYDSWVRRKLSEARGPDASDVRDRLQHDAETLDDGRSALLWIGNRRAAKKFVLFFHGGGYMVHMLPAHLEWCWRAYVTAGMETGTETAVAVLEYTLGPEAQYPVQFNQALAGLSHMLASGIQARDIFIGGDSVGGQLASQLLSHLCETTTTTTTSASTAVKLKEPLAGAFLVSPLVSNKFTHASYTQNVVLDMLSVETVKKLRVHFLGLPSTEDVANKAQTMAYPLDRDLSHMKKMSQVVKDLYITVGDEEVLRDQGVVYAAVVRKMNPDLKIRLDVQKGMAHDFILLECLDGVDGPCVRDIRGWAATILGAD</sequence>